<comment type="caution">
    <text evidence="1">The sequence shown here is derived from an EMBL/GenBank/DDBJ whole genome shotgun (WGS) entry which is preliminary data.</text>
</comment>
<evidence type="ECO:0000313" key="2">
    <source>
        <dbReference type="Proteomes" id="UP000073492"/>
    </source>
</evidence>
<name>A0A139IQ04_9PEZI</name>
<evidence type="ECO:0000313" key="1">
    <source>
        <dbReference type="EMBL" id="KXT16851.1"/>
    </source>
</evidence>
<dbReference type="AlphaFoldDB" id="A0A139IQ04"/>
<reference evidence="1 2" key="1">
    <citation type="submission" date="2015-07" db="EMBL/GenBank/DDBJ databases">
        <title>Comparative genomics of the Sigatoka disease complex on banana suggests a link between parallel evolutionary changes in Pseudocercospora fijiensis and Pseudocercospora eumusae and increased virulence on the banana host.</title>
        <authorList>
            <person name="Chang T.-C."/>
            <person name="Salvucci A."/>
            <person name="Crous P.W."/>
            <person name="Stergiopoulos I."/>
        </authorList>
    </citation>
    <scope>NUCLEOTIDE SEQUENCE [LARGE SCALE GENOMIC DNA]</scope>
    <source>
        <strain evidence="1 2">CBS 116634</strain>
    </source>
</reference>
<dbReference type="Proteomes" id="UP000073492">
    <property type="component" value="Unassembled WGS sequence"/>
</dbReference>
<sequence length="147" mass="16310">MLFLSSLCSLQRDIFRRAERSRPAHHAFKARQIYDVVSCKFYCDCDLLFRIMPCLPTVHVHERGVSFTHVGAPYSYIPPPSSSYALDSAVGVSSPRVVVKRGHTGGGIAPTLMLVAGAAWIRVRSDNMRTTMLGPLLTRFLVETGSR</sequence>
<protein>
    <submittedName>
        <fullName evidence="1">Uncharacterized protein</fullName>
    </submittedName>
</protein>
<keyword evidence="2" id="KW-1185">Reference proteome</keyword>
<accession>A0A139IQ04</accession>
<organism evidence="1 2">
    <name type="scientific">Pseudocercospora musae</name>
    <dbReference type="NCBI Taxonomy" id="113226"/>
    <lineage>
        <taxon>Eukaryota</taxon>
        <taxon>Fungi</taxon>
        <taxon>Dikarya</taxon>
        <taxon>Ascomycota</taxon>
        <taxon>Pezizomycotina</taxon>
        <taxon>Dothideomycetes</taxon>
        <taxon>Dothideomycetidae</taxon>
        <taxon>Mycosphaerellales</taxon>
        <taxon>Mycosphaerellaceae</taxon>
        <taxon>Pseudocercospora</taxon>
    </lineage>
</organism>
<gene>
    <name evidence="1" type="ORF">AC579_6810</name>
</gene>
<dbReference type="EMBL" id="LFZO01000029">
    <property type="protein sequence ID" value="KXT16851.1"/>
    <property type="molecule type" value="Genomic_DNA"/>
</dbReference>
<proteinExistence type="predicted"/>